<organism evidence="2 3">
    <name type="scientific">Blautia pseudococcoides</name>
    <dbReference type="NCBI Taxonomy" id="1796616"/>
    <lineage>
        <taxon>Bacteria</taxon>
        <taxon>Bacillati</taxon>
        <taxon>Bacillota</taxon>
        <taxon>Clostridia</taxon>
        <taxon>Lachnospirales</taxon>
        <taxon>Lachnospiraceae</taxon>
        <taxon>Blautia</taxon>
    </lineage>
</organism>
<gene>
    <name evidence="2" type="ORF">A4V09_17725</name>
</gene>
<evidence type="ECO:0000313" key="2">
    <source>
        <dbReference type="EMBL" id="ANU77421.1"/>
    </source>
</evidence>
<proteinExistence type="predicted"/>
<feature type="domain" description="Transcription regulator PadR N-terminal" evidence="1">
    <location>
        <begin position="19"/>
        <end position="90"/>
    </location>
</feature>
<dbReference type="AlphaFoldDB" id="A0A1C7ICP2"/>
<dbReference type="EMBL" id="CP015405">
    <property type="protein sequence ID" value="ANU77421.1"/>
    <property type="molecule type" value="Genomic_DNA"/>
</dbReference>
<protein>
    <submittedName>
        <fullName evidence="2">PadR family transcriptional regulator</fullName>
    </submittedName>
</protein>
<dbReference type="STRING" id="1796616.A4V09_17725"/>
<evidence type="ECO:0000259" key="1">
    <source>
        <dbReference type="Pfam" id="PF03551"/>
    </source>
</evidence>
<evidence type="ECO:0000313" key="3">
    <source>
        <dbReference type="Proteomes" id="UP000092574"/>
    </source>
</evidence>
<dbReference type="Gene3D" id="1.10.10.10">
    <property type="entry name" value="Winged helix-like DNA-binding domain superfamily/Winged helix DNA-binding domain"/>
    <property type="match status" value="1"/>
</dbReference>
<name>A0A1C7ICP2_9FIRM</name>
<dbReference type="PANTHER" id="PTHR43252">
    <property type="entry name" value="TRANSCRIPTIONAL REGULATOR YQJI"/>
    <property type="match status" value="1"/>
</dbReference>
<dbReference type="InterPro" id="IPR036388">
    <property type="entry name" value="WH-like_DNA-bd_sf"/>
</dbReference>
<dbReference type="SUPFAM" id="SSF46785">
    <property type="entry name" value="Winged helix' DNA-binding domain"/>
    <property type="match status" value="1"/>
</dbReference>
<accession>A0A1C7ICP2</accession>
<dbReference type="InterPro" id="IPR036390">
    <property type="entry name" value="WH_DNA-bd_sf"/>
</dbReference>
<sequence>MGSNKPDKSLLSGSTTLLLLQLLSEREMYGYEMIETLRDRSQNVFELRAGTLYPLLHGLEEKGFLESYEKEAGKKTRKYYRITKKGRKHLDGKKEEWETYETAVRRVLGGPAYEGS</sequence>
<dbReference type="KEGG" id="byl:A4V09_17725"/>
<dbReference type="InterPro" id="IPR005149">
    <property type="entry name" value="Tscrpt_reg_PadR_N"/>
</dbReference>
<reference evidence="2" key="1">
    <citation type="submission" date="2017-04" db="EMBL/GenBank/DDBJ databases">
        <title>Complete Genome Sequences of Twelve Strains of a Stable Defined Moderately Diverse Mouse Microbiota 2 (sDMDMm2).</title>
        <authorList>
            <person name="Uchimura Y."/>
            <person name="Wyss M."/>
            <person name="Brugiroux S."/>
            <person name="Limenitakis J.P."/>
            <person name="Stecher B."/>
            <person name="McCoy K.D."/>
            <person name="Macpherson A.J."/>
        </authorList>
    </citation>
    <scope>NUCLEOTIDE SEQUENCE</scope>
    <source>
        <strain evidence="2">YL58</strain>
    </source>
</reference>
<keyword evidence="3" id="KW-1185">Reference proteome</keyword>
<dbReference type="Proteomes" id="UP000092574">
    <property type="component" value="Chromosome"/>
</dbReference>
<dbReference type="OrthoDB" id="9808017at2"/>
<dbReference type="PANTHER" id="PTHR43252:SF7">
    <property type="entry name" value="TRANSCRIPTIONAL REGULATOR YQJI"/>
    <property type="match status" value="1"/>
</dbReference>
<dbReference type="RefSeq" id="WP_065543549.1">
    <property type="nucleotide sequence ID" value="NZ_CP015405.2"/>
</dbReference>
<dbReference type="Pfam" id="PF03551">
    <property type="entry name" value="PadR"/>
    <property type="match status" value="1"/>
</dbReference>